<accession>A0A6J4VMB8</accession>
<organism evidence="2">
    <name type="scientific">uncultured Thermomicrobiales bacterium</name>
    <dbReference type="NCBI Taxonomy" id="1645740"/>
    <lineage>
        <taxon>Bacteria</taxon>
        <taxon>Pseudomonadati</taxon>
        <taxon>Thermomicrobiota</taxon>
        <taxon>Thermomicrobia</taxon>
        <taxon>Thermomicrobiales</taxon>
        <taxon>environmental samples</taxon>
    </lineage>
</organism>
<feature type="region of interest" description="Disordered" evidence="1">
    <location>
        <begin position="1"/>
        <end position="177"/>
    </location>
</feature>
<feature type="compositionally biased region" description="Basic residues" evidence="1">
    <location>
        <begin position="48"/>
        <end position="58"/>
    </location>
</feature>
<evidence type="ECO:0000256" key="1">
    <source>
        <dbReference type="SAM" id="MobiDB-lite"/>
    </source>
</evidence>
<feature type="non-terminal residue" evidence="2">
    <location>
        <position position="177"/>
    </location>
</feature>
<name>A0A6J4VMB8_9BACT</name>
<dbReference type="AlphaFoldDB" id="A0A6J4VMB8"/>
<feature type="non-terminal residue" evidence="2">
    <location>
        <position position="1"/>
    </location>
</feature>
<dbReference type="EMBL" id="CADCWN010000249">
    <property type="protein sequence ID" value="CAA9582203.1"/>
    <property type="molecule type" value="Genomic_DNA"/>
</dbReference>
<sequence>WRRASGGARGARTARARSTSVATAAPGSPRCRSVSTPTVATASSGIPARRRRWRRRWARASPTSTSCWRARRSPQSRSATPGVSLAVPWKNSSRPARRSRRAISHFSPSTPAARKRRRKHGSSTLSRAVPQTHRSRAAHAWRQAPGERYGIYRCGSSGVAPPAAPPHTGRSCPPRSR</sequence>
<feature type="compositionally biased region" description="Low complexity" evidence="1">
    <location>
        <begin position="33"/>
        <end position="44"/>
    </location>
</feature>
<feature type="compositionally biased region" description="Low complexity" evidence="1">
    <location>
        <begin position="1"/>
        <end position="25"/>
    </location>
</feature>
<gene>
    <name evidence="2" type="ORF">AVDCRST_MAG18-3305</name>
</gene>
<proteinExistence type="predicted"/>
<evidence type="ECO:0000313" key="2">
    <source>
        <dbReference type="EMBL" id="CAA9582203.1"/>
    </source>
</evidence>
<protein>
    <submittedName>
        <fullName evidence="2">Uncharacterized protein</fullName>
    </submittedName>
</protein>
<reference evidence="2" key="1">
    <citation type="submission" date="2020-02" db="EMBL/GenBank/DDBJ databases">
        <authorList>
            <person name="Meier V. D."/>
        </authorList>
    </citation>
    <scope>NUCLEOTIDE SEQUENCE</scope>
    <source>
        <strain evidence="2">AVDCRST_MAG18</strain>
    </source>
</reference>